<dbReference type="GeneID" id="20703829"/>
<dbReference type="RefSeq" id="XP_009651314.1">
    <property type="nucleotide sequence ID" value="XM_009653019.1"/>
</dbReference>
<dbReference type="HOGENOM" id="CLU_1256902_0_0_1"/>
<evidence type="ECO:0000313" key="1">
    <source>
        <dbReference type="EMBL" id="EGY20842.1"/>
    </source>
</evidence>
<keyword evidence="2" id="KW-1185">Reference proteome</keyword>
<name>G2WXN4_VERDV</name>
<dbReference type="EMBL" id="DS572698">
    <property type="protein sequence ID" value="EGY20842.1"/>
    <property type="molecule type" value="Genomic_DNA"/>
</dbReference>
<evidence type="ECO:0008006" key="3">
    <source>
        <dbReference type="Google" id="ProtNLM"/>
    </source>
</evidence>
<gene>
    <name evidence="1" type="ORF">VDAG_02366</name>
</gene>
<dbReference type="AlphaFoldDB" id="G2WXN4"/>
<dbReference type="InParanoid" id="G2WXN4"/>
<sequence>MLRECKTMTPSTIQGLDDHLNGINLTLQNPHTSPRSVFPPADAHRLENEQERTRMCLETCAQRLADINKLRLRSLSNGKQANEDAEVLSAEAISWADTVTLLALGECSERLNNVLLYLRANDGQGTRRLFAGEAPDVRKSAPGADGQFRRRVCESHSTMRGVHVVEDVKVGMGGQQMLISSLDRLFEARRITLDDGAVQVIMSTSDASVQEFFRTRV</sequence>
<dbReference type="KEGG" id="vda:VDAG_02366"/>
<dbReference type="Proteomes" id="UP000001611">
    <property type="component" value="Chromosome 3"/>
</dbReference>
<protein>
    <recommendedName>
        <fullName evidence="3">Fungal N-terminal domain-containing protein</fullName>
    </recommendedName>
</protein>
<reference evidence="1 2" key="1">
    <citation type="submission" date="2008-03" db="EMBL/GenBank/DDBJ databases">
        <title>The Genome Sequence of Verticillium dahliae VdLs.17.</title>
        <authorList>
            <consortium name="The Broad Institute Genome Sequencing Platform"/>
            <person name="Ma L.-J.J."/>
            <person name="Klosterman S.J."/>
            <person name="Subbarao K."/>
            <person name="Dobinson K."/>
            <person name="Veronese P."/>
            <person name="Kang S."/>
            <person name="Gold S.E."/>
            <person name="Young S."/>
            <person name="Jaffe D."/>
            <person name="Gnerre S."/>
            <person name="Berlin A."/>
            <person name="Heiman D."/>
            <person name="Hepburn T."/>
            <person name="Sykes S."/>
            <person name="Alvarado L."/>
            <person name="Kodira C.D."/>
            <person name="Lander E."/>
            <person name="Galagan J."/>
            <person name="Nusbaum C."/>
            <person name="Birren B."/>
        </authorList>
    </citation>
    <scope>NUCLEOTIDE SEQUENCE [LARGE SCALE GENOMIC DNA]</scope>
    <source>
        <strain evidence="2">VdLs.17 / ATCC MYA-4575 / FGSC 10137</strain>
    </source>
</reference>
<proteinExistence type="predicted"/>
<organism evidence="1 2">
    <name type="scientific">Verticillium dahliae (strain VdLs.17 / ATCC MYA-4575 / FGSC 10137)</name>
    <name type="common">Verticillium wilt</name>
    <dbReference type="NCBI Taxonomy" id="498257"/>
    <lineage>
        <taxon>Eukaryota</taxon>
        <taxon>Fungi</taxon>
        <taxon>Dikarya</taxon>
        <taxon>Ascomycota</taxon>
        <taxon>Pezizomycotina</taxon>
        <taxon>Sordariomycetes</taxon>
        <taxon>Hypocreomycetidae</taxon>
        <taxon>Glomerellales</taxon>
        <taxon>Plectosphaerellaceae</taxon>
        <taxon>Verticillium</taxon>
    </lineage>
</organism>
<evidence type="ECO:0000313" key="2">
    <source>
        <dbReference type="Proteomes" id="UP000001611"/>
    </source>
</evidence>
<accession>G2WXN4</accession>